<keyword evidence="5" id="KW-0812">Transmembrane</keyword>
<feature type="non-terminal residue" evidence="7">
    <location>
        <position position="1"/>
    </location>
</feature>
<dbReference type="InterPro" id="IPR000719">
    <property type="entry name" value="Prot_kinase_dom"/>
</dbReference>
<reference evidence="7" key="1">
    <citation type="submission" date="2018-05" db="EMBL/GenBank/DDBJ databases">
        <authorList>
            <person name="Lanie J.A."/>
            <person name="Ng W.-L."/>
            <person name="Kazmierczak K.M."/>
            <person name="Andrzejewski T.M."/>
            <person name="Davidsen T.M."/>
            <person name="Wayne K.J."/>
            <person name="Tettelin H."/>
            <person name="Glass J.I."/>
            <person name="Rusch D."/>
            <person name="Podicherti R."/>
            <person name="Tsui H.-C.T."/>
            <person name="Winkler M.E."/>
        </authorList>
    </citation>
    <scope>NUCLEOTIDE SEQUENCE</scope>
</reference>
<keyword evidence="3" id="KW-0418">Kinase</keyword>
<evidence type="ECO:0000313" key="7">
    <source>
        <dbReference type="EMBL" id="SVE20683.1"/>
    </source>
</evidence>
<keyword evidence="2" id="KW-0547">Nucleotide-binding</keyword>
<dbReference type="GO" id="GO:0000407">
    <property type="term" value="C:phagophore assembly site"/>
    <property type="evidence" value="ECO:0007669"/>
    <property type="project" value="TreeGrafter"/>
</dbReference>
<keyword evidence="5" id="KW-0472">Membrane</keyword>
<dbReference type="GO" id="GO:0005524">
    <property type="term" value="F:ATP binding"/>
    <property type="evidence" value="ECO:0007669"/>
    <property type="project" value="UniProtKB-KW"/>
</dbReference>
<feature type="non-terminal residue" evidence="7">
    <location>
        <position position="197"/>
    </location>
</feature>
<gene>
    <name evidence="7" type="ORF">METZ01_LOCUS473537</name>
</gene>
<dbReference type="AlphaFoldDB" id="A0A383BLK2"/>
<evidence type="ECO:0000256" key="1">
    <source>
        <dbReference type="ARBA" id="ARBA00022679"/>
    </source>
</evidence>
<evidence type="ECO:0000259" key="6">
    <source>
        <dbReference type="PROSITE" id="PS50011"/>
    </source>
</evidence>
<dbReference type="EMBL" id="UINC01201370">
    <property type="protein sequence ID" value="SVE20683.1"/>
    <property type="molecule type" value="Genomic_DNA"/>
</dbReference>
<dbReference type="GO" id="GO:0004674">
    <property type="term" value="F:protein serine/threonine kinase activity"/>
    <property type="evidence" value="ECO:0007669"/>
    <property type="project" value="InterPro"/>
</dbReference>
<dbReference type="InterPro" id="IPR017441">
    <property type="entry name" value="Protein_kinase_ATP_BS"/>
</dbReference>
<dbReference type="PROSITE" id="PS00107">
    <property type="entry name" value="PROTEIN_KINASE_ATP"/>
    <property type="match status" value="1"/>
</dbReference>
<name>A0A383BLK2_9ZZZZ</name>
<dbReference type="GO" id="GO:0000045">
    <property type="term" value="P:autophagosome assembly"/>
    <property type="evidence" value="ECO:0007669"/>
    <property type="project" value="TreeGrafter"/>
</dbReference>
<dbReference type="PROSITE" id="PS50011">
    <property type="entry name" value="PROTEIN_KINASE_DOM"/>
    <property type="match status" value="1"/>
</dbReference>
<dbReference type="PANTHER" id="PTHR24348">
    <property type="entry name" value="SERINE/THREONINE-PROTEIN KINASE UNC-51-RELATED"/>
    <property type="match status" value="1"/>
</dbReference>
<protein>
    <recommendedName>
        <fullName evidence="6">Protein kinase domain-containing protein</fullName>
    </recommendedName>
</protein>
<evidence type="ECO:0000256" key="3">
    <source>
        <dbReference type="ARBA" id="ARBA00022777"/>
    </source>
</evidence>
<dbReference type="GO" id="GO:0005776">
    <property type="term" value="C:autophagosome"/>
    <property type="evidence" value="ECO:0007669"/>
    <property type="project" value="TreeGrafter"/>
</dbReference>
<proteinExistence type="predicted"/>
<dbReference type="InterPro" id="IPR045269">
    <property type="entry name" value="Atg1-like"/>
</dbReference>
<evidence type="ECO:0000256" key="4">
    <source>
        <dbReference type="ARBA" id="ARBA00022840"/>
    </source>
</evidence>
<dbReference type="Pfam" id="PF00069">
    <property type="entry name" value="Pkinase"/>
    <property type="match status" value="1"/>
</dbReference>
<dbReference type="SUPFAM" id="SSF56112">
    <property type="entry name" value="Protein kinase-like (PK-like)"/>
    <property type="match status" value="1"/>
</dbReference>
<accession>A0A383BLK2</accession>
<dbReference type="GO" id="GO:0005829">
    <property type="term" value="C:cytosol"/>
    <property type="evidence" value="ECO:0007669"/>
    <property type="project" value="TreeGrafter"/>
</dbReference>
<keyword evidence="4" id="KW-0067">ATP-binding</keyword>
<feature type="domain" description="Protein kinase" evidence="6">
    <location>
        <begin position="67"/>
        <end position="197"/>
    </location>
</feature>
<dbReference type="GO" id="GO:0010506">
    <property type="term" value="P:regulation of autophagy"/>
    <property type="evidence" value="ECO:0007669"/>
    <property type="project" value="InterPro"/>
</dbReference>
<dbReference type="Gene3D" id="1.10.510.10">
    <property type="entry name" value="Transferase(Phosphotransferase) domain 1"/>
    <property type="match status" value="1"/>
</dbReference>
<keyword evidence="1" id="KW-0808">Transferase</keyword>
<dbReference type="PANTHER" id="PTHR24348:SF22">
    <property type="entry name" value="NON-SPECIFIC SERINE_THREONINE PROTEIN KINASE"/>
    <property type="match status" value="1"/>
</dbReference>
<sequence length="197" mass="21451">VGYWVVYSAVIGAGVGAAIAVYRTWQRSRRDKPASLAIEDQYQHVLASIRRPYRALIDTDPTGAGRYKLLVRLGSGGFGTVYLGVRRNGDLAAIKFLSERLANSSRLRDWFNGELGFGLRARGGYTPRILAADLEASRPWVAMEFINAPSLAEVVSTRGPLSSEGVVLFATLTIRAVINIHTAGVIHLDLNPSNILL</sequence>
<dbReference type="GO" id="GO:0016020">
    <property type="term" value="C:membrane"/>
    <property type="evidence" value="ECO:0007669"/>
    <property type="project" value="TreeGrafter"/>
</dbReference>
<dbReference type="InterPro" id="IPR011009">
    <property type="entry name" value="Kinase-like_dom_sf"/>
</dbReference>
<feature type="transmembrane region" description="Helical" evidence="5">
    <location>
        <begin position="6"/>
        <end position="25"/>
    </location>
</feature>
<keyword evidence="5" id="KW-1133">Transmembrane helix</keyword>
<evidence type="ECO:0000256" key="5">
    <source>
        <dbReference type="SAM" id="Phobius"/>
    </source>
</evidence>
<organism evidence="7">
    <name type="scientific">marine metagenome</name>
    <dbReference type="NCBI Taxonomy" id="408172"/>
    <lineage>
        <taxon>unclassified sequences</taxon>
        <taxon>metagenomes</taxon>
        <taxon>ecological metagenomes</taxon>
    </lineage>
</organism>
<evidence type="ECO:0000256" key="2">
    <source>
        <dbReference type="ARBA" id="ARBA00022741"/>
    </source>
</evidence>